<dbReference type="CDD" id="cd06257">
    <property type="entry name" value="DnaJ"/>
    <property type="match status" value="1"/>
</dbReference>
<sequence>MGLKHKTSHLLPKLIINGSQFLAVTAPRCIKLYERVLPVVCHHLVKVPAHSNLHWTVITVWDRFGLEEHKGTRLLQTCSSAVWDRRGARHARPVTALSVTDEEGEHNRMDFGSTAKGGSNRRQMSSDSDLVTSLAVNLEERVDAGLGGLSVVLHRVRLKLVVEEVVLHVSHSSLMSSDRMKPGSGDWAISVGGVSEPNLLPERVCNLQERTLEIRLLLEETNNSHVLLVDEILKFRVLVQVLGAGPHLGLHVLHNASWRIGGQIEIEKVCVCSLRTEISCTGRSVIRHSHLHRENPRSTVPNTFRRFKFDGNPLQCWNCRSRDAAKQLFCSRCKVLQRPEKSSTYFDIIGVAPTYNVALSELTSRYRKLQSSLHPDRFSNSSEPRAILVVPVMWSERPWPRPEAGFTRMWLRSSPRSPRLALSPS</sequence>
<dbReference type="GO" id="GO:0001671">
    <property type="term" value="F:ATPase activator activity"/>
    <property type="evidence" value="ECO:0007669"/>
    <property type="project" value="InterPro"/>
</dbReference>
<evidence type="ECO:0008006" key="3">
    <source>
        <dbReference type="Google" id="ProtNLM"/>
    </source>
</evidence>
<dbReference type="PANTHER" id="PTHR14021">
    <property type="entry name" value="IRON-SULFUR CLUSTER CO-CHAPERONE PROTEIN HSCB"/>
    <property type="match status" value="1"/>
</dbReference>
<protein>
    <recommendedName>
        <fullName evidence="3">J domain-containing protein</fullName>
    </recommendedName>
</protein>
<evidence type="ECO:0000256" key="1">
    <source>
        <dbReference type="SAM" id="MobiDB-lite"/>
    </source>
</evidence>
<evidence type="ECO:0000313" key="2">
    <source>
        <dbReference type="EMBL" id="CAD7260535.1"/>
    </source>
</evidence>
<dbReference type="InterPro" id="IPR004640">
    <property type="entry name" value="HscB"/>
</dbReference>
<dbReference type="EMBL" id="OC001725">
    <property type="protein sequence ID" value="CAD7260535.1"/>
    <property type="molecule type" value="Genomic_DNA"/>
</dbReference>
<organism evidence="2">
    <name type="scientific">Timema shepardi</name>
    <name type="common">Walking stick</name>
    <dbReference type="NCBI Taxonomy" id="629360"/>
    <lineage>
        <taxon>Eukaryota</taxon>
        <taxon>Metazoa</taxon>
        <taxon>Ecdysozoa</taxon>
        <taxon>Arthropoda</taxon>
        <taxon>Hexapoda</taxon>
        <taxon>Insecta</taxon>
        <taxon>Pterygota</taxon>
        <taxon>Neoptera</taxon>
        <taxon>Polyneoptera</taxon>
        <taxon>Phasmatodea</taxon>
        <taxon>Timematodea</taxon>
        <taxon>Timematoidea</taxon>
        <taxon>Timematidae</taxon>
        <taxon>Timema</taxon>
    </lineage>
</organism>
<dbReference type="PANTHER" id="PTHR14021:SF15">
    <property type="entry name" value="IRON-SULFUR CLUSTER CO-CHAPERONE PROTEIN HSCB"/>
    <property type="match status" value="1"/>
</dbReference>
<reference evidence="2" key="1">
    <citation type="submission" date="2020-11" db="EMBL/GenBank/DDBJ databases">
        <authorList>
            <person name="Tran Van P."/>
        </authorList>
    </citation>
    <scope>NUCLEOTIDE SEQUENCE</scope>
</reference>
<feature type="region of interest" description="Disordered" evidence="1">
    <location>
        <begin position="101"/>
        <end position="126"/>
    </location>
</feature>
<dbReference type="GO" id="GO:0051087">
    <property type="term" value="F:protein-folding chaperone binding"/>
    <property type="evidence" value="ECO:0007669"/>
    <property type="project" value="InterPro"/>
</dbReference>
<dbReference type="InterPro" id="IPR036869">
    <property type="entry name" value="J_dom_sf"/>
</dbReference>
<proteinExistence type="predicted"/>
<feature type="compositionally biased region" description="Polar residues" evidence="1">
    <location>
        <begin position="116"/>
        <end position="126"/>
    </location>
</feature>
<dbReference type="GO" id="GO:0044571">
    <property type="term" value="P:[2Fe-2S] cluster assembly"/>
    <property type="evidence" value="ECO:0007669"/>
    <property type="project" value="InterPro"/>
</dbReference>
<name>A0A7R9AU91_TIMSH</name>
<dbReference type="AlphaFoldDB" id="A0A7R9AU91"/>
<dbReference type="InterPro" id="IPR001623">
    <property type="entry name" value="DnaJ_domain"/>
</dbReference>
<dbReference type="GO" id="GO:0005739">
    <property type="term" value="C:mitochondrion"/>
    <property type="evidence" value="ECO:0007669"/>
    <property type="project" value="TreeGrafter"/>
</dbReference>
<dbReference type="Gene3D" id="1.10.287.110">
    <property type="entry name" value="DnaJ domain"/>
    <property type="match status" value="1"/>
</dbReference>
<accession>A0A7R9AU91</accession>
<gene>
    <name evidence="2" type="ORF">TSIB3V08_LOCUS4708</name>
</gene>
<dbReference type="SUPFAM" id="SSF46565">
    <property type="entry name" value="Chaperone J-domain"/>
    <property type="match status" value="1"/>
</dbReference>